<dbReference type="Proteomes" id="UP000664132">
    <property type="component" value="Unassembled WGS sequence"/>
</dbReference>
<dbReference type="EMBL" id="JAFJYH010000041">
    <property type="protein sequence ID" value="KAG4422977.1"/>
    <property type="molecule type" value="Genomic_DNA"/>
</dbReference>
<reference evidence="2" key="1">
    <citation type="submission" date="2021-02" db="EMBL/GenBank/DDBJ databases">
        <title>Genome sequence Cadophora malorum strain M34.</title>
        <authorList>
            <person name="Stefanovic E."/>
            <person name="Vu D."/>
            <person name="Scully C."/>
            <person name="Dijksterhuis J."/>
            <person name="Roader J."/>
            <person name="Houbraken J."/>
        </authorList>
    </citation>
    <scope>NUCLEOTIDE SEQUENCE</scope>
    <source>
        <strain evidence="2">M34</strain>
    </source>
</reference>
<gene>
    <name evidence="2" type="ORF">IFR04_003889</name>
</gene>
<feature type="compositionally biased region" description="Low complexity" evidence="1">
    <location>
        <begin position="334"/>
        <end position="344"/>
    </location>
</feature>
<evidence type="ECO:0000313" key="2">
    <source>
        <dbReference type="EMBL" id="KAG4422977.1"/>
    </source>
</evidence>
<protein>
    <submittedName>
        <fullName evidence="2">Uncharacterized protein</fullName>
    </submittedName>
</protein>
<feature type="region of interest" description="Disordered" evidence="1">
    <location>
        <begin position="301"/>
        <end position="344"/>
    </location>
</feature>
<evidence type="ECO:0000313" key="3">
    <source>
        <dbReference type="Proteomes" id="UP000664132"/>
    </source>
</evidence>
<name>A0A8H8BT36_9HELO</name>
<comment type="caution">
    <text evidence="2">The sequence shown here is derived from an EMBL/GenBank/DDBJ whole genome shotgun (WGS) entry which is preliminary data.</text>
</comment>
<keyword evidence="3" id="KW-1185">Reference proteome</keyword>
<organism evidence="2 3">
    <name type="scientific">Cadophora malorum</name>
    <dbReference type="NCBI Taxonomy" id="108018"/>
    <lineage>
        <taxon>Eukaryota</taxon>
        <taxon>Fungi</taxon>
        <taxon>Dikarya</taxon>
        <taxon>Ascomycota</taxon>
        <taxon>Pezizomycotina</taxon>
        <taxon>Leotiomycetes</taxon>
        <taxon>Helotiales</taxon>
        <taxon>Ploettnerulaceae</taxon>
        <taxon>Cadophora</taxon>
    </lineage>
</organism>
<proteinExistence type="predicted"/>
<sequence length="586" mass="65274">MFSPRNGSGPPVLSELQALKKELRSLNNHRLVQDYSFASAVQHDLEQIQANHTQQLSELRADQALRRSETYLELLGEGATRAERDAASLELTVIEQRDKANLDTKLQRLSKEADVRNEKQMLSIENQRNQEDRKYHDILTKLSGGRFSPKNMLGMIVVIDKMITNWPFEDKTESQIDFEDMTDDGMSGFGSPPASSLGVFARKTVASFGLITPDNTPLSSDEPKFPSLQLAETPTRPSRKRPQLSATAALSVLQSSITFGPTLANSSTSAPKLPPTFEFRVGVASTPAKKAHHKVVIDLTSNSDDELPVPENQPASSAPSVKTPAKSKRKAKKPLVSAAIRSAPSAPSVIQDDLQISGESLASVAQEVSKKLLKIDELAPAEEPGPIEDPTLGIFDSESDYSETESRKRRRLTSTAPQGPHRNRTGALTMSELIEHPAADLSFAKGTTFKVWSRRLYLPRKLMKFSVNFIRAIKDNGEISRFNDDLSPVGFCFLRKAHTFVPVIGHNRKEDVHPEWVLEEDEVLHAQYNHDHALMCFTKTVGMYRDVLVRFATREDMWNFVAVASMEMEMVVYQNVNLKLPGSWLV</sequence>
<dbReference type="OrthoDB" id="3558944at2759"/>
<evidence type="ECO:0000256" key="1">
    <source>
        <dbReference type="SAM" id="MobiDB-lite"/>
    </source>
</evidence>
<feature type="region of interest" description="Disordered" evidence="1">
    <location>
        <begin position="381"/>
        <end position="424"/>
    </location>
</feature>
<accession>A0A8H8BT36</accession>
<feature type="region of interest" description="Disordered" evidence="1">
    <location>
        <begin position="213"/>
        <end position="246"/>
    </location>
</feature>
<dbReference type="AlphaFoldDB" id="A0A8H8BT36"/>